<feature type="compositionally biased region" description="Acidic residues" evidence="4">
    <location>
        <begin position="645"/>
        <end position="684"/>
    </location>
</feature>
<dbReference type="Proteomes" id="UP000270296">
    <property type="component" value="Unassembled WGS sequence"/>
</dbReference>
<feature type="compositionally biased region" description="Polar residues" evidence="4">
    <location>
        <begin position="903"/>
        <end position="922"/>
    </location>
</feature>
<feature type="compositionally biased region" description="Polar residues" evidence="4">
    <location>
        <begin position="92"/>
        <end position="109"/>
    </location>
</feature>
<feature type="region of interest" description="Disordered" evidence="4">
    <location>
        <begin position="306"/>
        <end position="361"/>
    </location>
</feature>
<evidence type="ECO:0000256" key="1">
    <source>
        <dbReference type="ARBA" id="ARBA00004123"/>
    </source>
</evidence>
<organism evidence="7">
    <name type="scientific">Soboliphyme baturini</name>
    <dbReference type="NCBI Taxonomy" id="241478"/>
    <lineage>
        <taxon>Eukaryota</taxon>
        <taxon>Metazoa</taxon>
        <taxon>Ecdysozoa</taxon>
        <taxon>Nematoda</taxon>
        <taxon>Enoplea</taxon>
        <taxon>Dorylaimia</taxon>
        <taxon>Dioctophymatida</taxon>
        <taxon>Dioctophymatoidea</taxon>
        <taxon>Soboliphymatidae</taxon>
        <taxon>Soboliphyme</taxon>
    </lineage>
</organism>
<dbReference type="PANTHER" id="PTHR14396">
    <property type="entry name" value="CLASPIN"/>
    <property type="match status" value="1"/>
</dbReference>
<protein>
    <submittedName>
        <fullName evidence="7">Claspin</fullName>
    </submittedName>
</protein>
<dbReference type="GO" id="GO:0007095">
    <property type="term" value="P:mitotic G2 DNA damage checkpoint signaling"/>
    <property type="evidence" value="ECO:0007669"/>
    <property type="project" value="TreeGrafter"/>
</dbReference>
<evidence type="ECO:0000313" key="5">
    <source>
        <dbReference type="EMBL" id="VDO98742.1"/>
    </source>
</evidence>
<dbReference type="AlphaFoldDB" id="A0A183IGI8"/>
<dbReference type="WBParaSite" id="SBAD_0000286201-mRNA-1">
    <property type="protein sequence ID" value="SBAD_0000286201-mRNA-1"/>
    <property type="gene ID" value="SBAD_0000286201"/>
</dbReference>
<keyword evidence="6" id="KW-1185">Reference proteome</keyword>
<evidence type="ECO:0000256" key="4">
    <source>
        <dbReference type="SAM" id="MobiDB-lite"/>
    </source>
</evidence>
<reference evidence="5 6" key="2">
    <citation type="submission" date="2018-11" db="EMBL/GenBank/DDBJ databases">
        <authorList>
            <consortium name="Pathogen Informatics"/>
        </authorList>
    </citation>
    <scope>NUCLEOTIDE SEQUENCE [LARGE SCALE GENOMIC DNA]</scope>
</reference>
<evidence type="ECO:0000256" key="3">
    <source>
        <dbReference type="ARBA" id="ARBA00023242"/>
    </source>
</evidence>
<reference evidence="7" key="1">
    <citation type="submission" date="2016-06" db="UniProtKB">
        <authorList>
            <consortium name="WormBaseParasite"/>
        </authorList>
    </citation>
    <scope>IDENTIFICATION</scope>
</reference>
<dbReference type="GO" id="GO:0033314">
    <property type="term" value="P:mitotic DNA replication checkpoint signaling"/>
    <property type="evidence" value="ECO:0007669"/>
    <property type="project" value="TreeGrafter"/>
</dbReference>
<dbReference type="GO" id="GO:0005634">
    <property type="term" value="C:nucleus"/>
    <property type="evidence" value="ECO:0007669"/>
    <property type="project" value="UniProtKB-SubCell"/>
</dbReference>
<feature type="region of interest" description="Disordered" evidence="4">
    <location>
        <begin position="900"/>
        <end position="922"/>
    </location>
</feature>
<feature type="compositionally biased region" description="Polar residues" evidence="4">
    <location>
        <begin position="67"/>
        <end position="80"/>
    </location>
</feature>
<dbReference type="InterPro" id="IPR024146">
    <property type="entry name" value="Claspin"/>
</dbReference>
<feature type="compositionally biased region" description="Basic and acidic residues" evidence="4">
    <location>
        <begin position="144"/>
        <end position="154"/>
    </location>
</feature>
<feature type="compositionally biased region" description="Acidic residues" evidence="4">
    <location>
        <begin position="601"/>
        <end position="611"/>
    </location>
</feature>
<evidence type="ECO:0000313" key="6">
    <source>
        <dbReference type="Proteomes" id="UP000270296"/>
    </source>
</evidence>
<feature type="region of interest" description="Disordered" evidence="4">
    <location>
        <begin position="144"/>
        <end position="200"/>
    </location>
</feature>
<dbReference type="EMBL" id="UZAM01007376">
    <property type="protein sequence ID" value="VDO98742.1"/>
    <property type="molecule type" value="Genomic_DNA"/>
</dbReference>
<keyword evidence="3" id="KW-0539">Nucleus</keyword>
<dbReference type="OrthoDB" id="5919297at2759"/>
<evidence type="ECO:0000313" key="7">
    <source>
        <dbReference type="WBParaSite" id="SBAD_0000286201-mRNA-1"/>
    </source>
</evidence>
<dbReference type="PANTHER" id="PTHR14396:SF10">
    <property type="entry name" value="CLASPIN"/>
    <property type="match status" value="1"/>
</dbReference>
<sequence length="922" mass="102259">MSIAVANLKRLHPDDDKAGLRLLSPILRSKKKFPYSGDNVATQNKPKISGTPGEFIDLDDSDDDSKPSNASPALPGSQQAFLWLSKKRDQAQPDSPTTATISGSQNISRTGKKLRLLKSTLEKGLRAKRLEGLKKRYELWKMEQENFDDEHKDENVEESEDGSDTESEDDEDAGARKTSAVEEQISRETESASEAQITGEKVEVSIENEDHTSNPLPQAGSEEISLGLIHSEQSLADLSREITFKLVDGSGVLGSEAESSNSDENLASALPVRDYVVKESTVQQPSKHTIIKKDILKFDPFVDEETRSGLGDDAPAHRESCGGDVSSRQSETEVITDSNHDSNTTSFILPPNQLREDIKNDGLTRDSKVSYGTRDNSQDLFSDSFLSNDGDRSPAIKPTFHLSPMTTPALHTEQENVNDVSRLSSTTGCTEPCSLLNDLNMARKHIVFDNSNLDSQSLESLCSGPFVNVNHSPASSDRLCTAPTGGVALVEPFLACYNGIALRLERLATPLLIGIFDVLGMRLLCPYTLDCQNAILSFDEESEVQDTGFKKRRPTRLFVSDDEDNEDDTAGLTNSVHESALSMEANKQSEIGEDSNGSELPVEEDVSENEEYERSSDDETSVVANIQKNARTFTDDAGKIKNEFFELEAELSGSDDEGEEDEEPDSEDDQLEEEEGDDDNLPSDDELRHQVGMIHFKQMLDEDKRVLRRYKEAYLMDGELFDESAPRRFRWKKTGDDLFISSSSFGYRPLPEADPKGAQEDADLELNTTVEEEVPDGDDLALEEWSRSQRDRASWLYSRDSQNADVSMVEEESEVIQWGSLTVNSIETFDLTESNSQAPEKTKRKVEEEEQDIFSHKKMGKARRESLLFRSQTTLEKVYKCSGDSNSGFADLSRGLYHPVSPQKASAASNQGGSKQVSVFIV</sequence>
<comment type="subcellular location">
    <subcellularLocation>
        <location evidence="1">Nucleus</location>
    </subcellularLocation>
</comment>
<proteinExistence type="predicted"/>
<feature type="compositionally biased region" description="Acidic residues" evidence="4">
    <location>
        <begin position="560"/>
        <end position="569"/>
    </location>
</feature>
<feature type="region of interest" description="Disordered" evidence="4">
    <location>
        <begin position="644"/>
        <end position="689"/>
    </location>
</feature>
<feature type="compositionally biased region" description="Acidic residues" evidence="4">
    <location>
        <begin position="155"/>
        <end position="172"/>
    </location>
</feature>
<evidence type="ECO:0000256" key="2">
    <source>
        <dbReference type="ARBA" id="ARBA00022553"/>
    </source>
</evidence>
<feature type="region of interest" description="Disordered" evidence="4">
    <location>
        <begin position="559"/>
        <end position="623"/>
    </location>
</feature>
<name>A0A183IGI8_9BILA</name>
<keyword evidence="2" id="KW-0597">Phosphoprotein</keyword>
<feature type="region of interest" description="Disordered" evidence="4">
    <location>
        <begin position="32"/>
        <end position="113"/>
    </location>
</feature>
<feature type="compositionally biased region" description="Polar residues" evidence="4">
    <location>
        <begin position="326"/>
        <end position="347"/>
    </location>
</feature>
<feature type="region of interest" description="Disordered" evidence="4">
    <location>
        <begin position="833"/>
        <end position="857"/>
    </location>
</feature>
<gene>
    <name evidence="5" type="ORF">SBAD_LOCUS2732</name>
</gene>
<accession>A0A183IGI8</accession>
<dbReference type="GO" id="GO:0010997">
    <property type="term" value="F:anaphase-promoting complex binding"/>
    <property type="evidence" value="ECO:0007669"/>
    <property type="project" value="TreeGrafter"/>
</dbReference>